<dbReference type="PANTHER" id="PTHR43304:SF1">
    <property type="entry name" value="PAC DOMAIN-CONTAINING PROTEIN"/>
    <property type="match status" value="1"/>
</dbReference>
<dbReference type="Proteomes" id="UP001601444">
    <property type="component" value="Unassembled WGS sequence"/>
</dbReference>
<dbReference type="InterPro" id="IPR035965">
    <property type="entry name" value="PAS-like_dom_sf"/>
</dbReference>
<evidence type="ECO:0000259" key="6">
    <source>
        <dbReference type="PROSITE" id="PS50112"/>
    </source>
</evidence>
<dbReference type="PROSITE" id="PS50112">
    <property type="entry name" value="PAS"/>
    <property type="match status" value="1"/>
</dbReference>
<sequence length="230" mass="25153">MSNEDTGQGRGHRLARAYRPAGVGTFTFWFDSGRWEWSPEVFRMHGYAPGEVEPTTELLLSHKHPEDRDVVAGLITRTIAEGHPFSSRHRFLDTAGRVHTVMVVADRVLDDRGDPIGTTGYYLDLSDTVDAAAEDAAGEAISDAVGEVVAARAVIEQAKGVLMRMYRINAGQAFKVLVWRSQETNIKLRDVAARVVADLELLPPPPPATVAAFDHLLLTGHERMDPGDAG</sequence>
<dbReference type="RefSeq" id="WP_387703233.1">
    <property type="nucleotide sequence ID" value="NZ_JBIAMX010000031.1"/>
</dbReference>
<organism evidence="8 9">
    <name type="scientific">Nocardia thailandica</name>
    <dbReference type="NCBI Taxonomy" id="257275"/>
    <lineage>
        <taxon>Bacteria</taxon>
        <taxon>Bacillati</taxon>
        <taxon>Actinomycetota</taxon>
        <taxon>Actinomycetes</taxon>
        <taxon>Mycobacteriales</taxon>
        <taxon>Nocardiaceae</taxon>
        <taxon>Nocardia</taxon>
    </lineage>
</organism>
<dbReference type="CDD" id="cd00130">
    <property type="entry name" value="PAS"/>
    <property type="match status" value="1"/>
</dbReference>
<dbReference type="InterPro" id="IPR052162">
    <property type="entry name" value="Sensor_kinase/Photoreceptor"/>
</dbReference>
<dbReference type="InterPro" id="IPR000014">
    <property type="entry name" value="PAS"/>
</dbReference>
<dbReference type="NCBIfam" id="TIGR00229">
    <property type="entry name" value="sensory_box"/>
    <property type="match status" value="1"/>
</dbReference>
<dbReference type="Gene3D" id="3.30.450.20">
    <property type="entry name" value="PAS domain"/>
    <property type="match status" value="1"/>
</dbReference>
<evidence type="ECO:0000259" key="7">
    <source>
        <dbReference type="PROSITE" id="PS50921"/>
    </source>
</evidence>
<dbReference type="SUPFAM" id="SSF55785">
    <property type="entry name" value="PYP-like sensor domain (PAS domain)"/>
    <property type="match status" value="1"/>
</dbReference>
<dbReference type="InterPro" id="IPR005561">
    <property type="entry name" value="ANTAR"/>
</dbReference>
<dbReference type="EC" id="2.7.13.3" evidence="2"/>
<protein>
    <recommendedName>
        <fullName evidence="2">histidine kinase</fullName>
        <ecNumber evidence="2">2.7.13.3</ecNumber>
    </recommendedName>
</protein>
<dbReference type="InterPro" id="IPR013655">
    <property type="entry name" value="PAS_fold_3"/>
</dbReference>
<evidence type="ECO:0000256" key="4">
    <source>
        <dbReference type="ARBA" id="ARBA00022679"/>
    </source>
</evidence>
<dbReference type="InterPro" id="IPR036388">
    <property type="entry name" value="WH-like_DNA-bd_sf"/>
</dbReference>
<proteinExistence type="predicted"/>
<evidence type="ECO:0000256" key="1">
    <source>
        <dbReference type="ARBA" id="ARBA00000085"/>
    </source>
</evidence>
<name>A0ABW6PXC5_9NOCA</name>
<keyword evidence="5" id="KW-0418">Kinase</keyword>
<comment type="caution">
    <text evidence="8">The sequence shown here is derived from an EMBL/GenBank/DDBJ whole genome shotgun (WGS) entry which is preliminary data.</text>
</comment>
<comment type="catalytic activity">
    <reaction evidence="1">
        <text>ATP + protein L-histidine = ADP + protein N-phospho-L-histidine.</text>
        <dbReference type="EC" id="2.7.13.3"/>
    </reaction>
</comment>
<dbReference type="PROSITE" id="PS50921">
    <property type="entry name" value="ANTAR"/>
    <property type="match status" value="1"/>
</dbReference>
<dbReference type="SMART" id="SM01012">
    <property type="entry name" value="ANTAR"/>
    <property type="match status" value="1"/>
</dbReference>
<accession>A0ABW6PXC5</accession>
<evidence type="ECO:0000313" key="8">
    <source>
        <dbReference type="EMBL" id="MFF0547083.1"/>
    </source>
</evidence>
<dbReference type="PANTHER" id="PTHR43304">
    <property type="entry name" value="PHYTOCHROME-LIKE PROTEIN CPH1"/>
    <property type="match status" value="1"/>
</dbReference>
<evidence type="ECO:0000256" key="5">
    <source>
        <dbReference type="ARBA" id="ARBA00022777"/>
    </source>
</evidence>
<evidence type="ECO:0000313" key="9">
    <source>
        <dbReference type="Proteomes" id="UP001601444"/>
    </source>
</evidence>
<dbReference type="Pfam" id="PF03861">
    <property type="entry name" value="ANTAR"/>
    <property type="match status" value="1"/>
</dbReference>
<evidence type="ECO:0000256" key="3">
    <source>
        <dbReference type="ARBA" id="ARBA00022553"/>
    </source>
</evidence>
<feature type="domain" description="PAS" evidence="6">
    <location>
        <begin position="37"/>
        <end position="82"/>
    </location>
</feature>
<dbReference type="Pfam" id="PF08447">
    <property type="entry name" value="PAS_3"/>
    <property type="match status" value="1"/>
</dbReference>
<dbReference type="SUPFAM" id="SSF52172">
    <property type="entry name" value="CheY-like"/>
    <property type="match status" value="1"/>
</dbReference>
<feature type="domain" description="ANTAR" evidence="7">
    <location>
        <begin position="135"/>
        <end position="196"/>
    </location>
</feature>
<dbReference type="InterPro" id="IPR011006">
    <property type="entry name" value="CheY-like_superfamily"/>
</dbReference>
<dbReference type="EMBL" id="JBIAMX010000031">
    <property type="protein sequence ID" value="MFF0547083.1"/>
    <property type="molecule type" value="Genomic_DNA"/>
</dbReference>
<dbReference type="Gene3D" id="1.10.10.10">
    <property type="entry name" value="Winged helix-like DNA-binding domain superfamily/Winged helix DNA-binding domain"/>
    <property type="match status" value="1"/>
</dbReference>
<evidence type="ECO:0000256" key="2">
    <source>
        <dbReference type="ARBA" id="ARBA00012438"/>
    </source>
</evidence>
<keyword evidence="3" id="KW-0597">Phosphoprotein</keyword>
<gene>
    <name evidence="8" type="ORF">ACFYTF_30030</name>
</gene>
<keyword evidence="4" id="KW-0808">Transferase</keyword>
<keyword evidence="9" id="KW-1185">Reference proteome</keyword>
<reference evidence="8 9" key="1">
    <citation type="submission" date="2024-10" db="EMBL/GenBank/DDBJ databases">
        <title>The Natural Products Discovery Center: Release of the First 8490 Sequenced Strains for Exploring Actinobacteria Biosynthetic Diversity.</title>
        <authorList>
            <person name="Kalkreuter E."/>
            <person name="Kautsar S.A."/>
            <person name="Yang D."/>
            <person name="Bader C.D."/>
            <person name="Teijaro C.N."/>
            <person name="Fluegel L."/>
            <person name="Davis C.M."/>
            <person name="Simpson J.R."/>
            <person name="Lauterbach L."/>
            <person name="Steele A.D."/>
            <person name="Gui C."/>
            <person name="Meng S."/>
            <person name="Li G."/>
            <person name="Viehrig K."/>
            <person name="Ye F."/>
            <person name="Su P."/>
            <person name="Kiefer A.F."/>
            <person name="Nichols A."/>
            <person name="Cepeda A.J."/>
            <person name="Yan W."/>
            <person name="Fan B."/>
            <person name="Jiang Y."/>
            <person name="Adhikari A."/>
            <person name="Zheng C.-J."/>
            <person name="Schuster L."/>
            <person name="Cowan T.M."/>
            <person name="Smanski M.J."/>
            <person name="Chevrette M.G."/>
            <person name="De Carvalho L.P.S."/>
            <person name="Shen B."/>
        </authorList>
    </citation>
    <scope>NUCLEOTIDE SEQUENCE [LARGE SCALE GENOMIC DNA]</scope>
    <source>
        <strain evidence="8 9">NPDC004045</strain>
    </source>
</reference>